<dbReference type="AlphaFoldDB" id="A0A0F9BIH2"/>
<dbReference type="EMBL" id="LAZR01051885">
    <property type="protein sequence ID" value="KKK84196.1"/>
    <property type="molecule type" value="Genomic_DNA"/>
</dbReference>
<protein>
    <submittedName>
        <fullName evidence="1">Uncharacterized protein</fullName>
    </submittedName>
</protein>
<name>A0A0F9BIH2_9ZZZZ</name>
<organism evidence="1">
    <name type="scientific">marine sediment metagenome</name>
    <dbReference type="NCBI Taxonomy" id="412755"/>
    <lineage>
        <taxon>unclassified sequences</taxon>
        <taxon>metagenomes</taxon>
        <taxon>ecological metagenomes</taxon>
    </lineage>
</organism>
<evidence type="ECO:0000313" key="1">
    <source>
        <dbReference type="EMBL" id="KKK84196.1"/>
    </source>
</evidence>
<accession>A0A0F9BIH2</accession>
<sequence>MSYKPGELTRIADNARRKSEKGFKQQSSGNIQKIELVESFTYRFHDNTLEYETRDGGFQEIHITLNTIEANGDAPVRFKYRSFGDIVGDKITLEVSMPSDIDRMFAEPVTMTLLIDREGLSLDMQYIESFGE</sequence>
<reference evidence="1" key="1">
    <citation type="journal article" date="2015" name="Nature">
        <title>Complex archaea that bridge the gap between prokaryotes and eukaryotes.</title>
        <authorList>
            <person name="Spang A."/>
            <person name="Saw J.H."/>
            <person name="Jorgensen S.L."/>
            <person name="Zaremba-Niedzwiedzka K."/>
            <person name="Martijn J."/>
            <person name="Lind A.E."/>
            <person name="van Eijk R."/>
            <person name="Schleper C."/>
            <person name="Guy L."/>
            <person name="Ettema T.J."/>
        </authorList>
    </citation>
    <scope>NUCLEOTIDE SEQUENCE</scope>
</reference>
<comment type="caution">
    <text evidence="1">The sequence shown here is derived from an EMBL/GenBank/DDBJ whole genome shotgun (WGS) entry which is preliminary data.</text>
</comment>
<gene>
    <name evidence="1" type="ORF">LCGC14_2785800</name>
</gene>
<proteinExistence type="predicted"/>